<gene>
    <name evidence="1" type="primary">OJ1119_E09.20</name>
</gene>
<dbReference type="EMBL" id="AP003877">
    <property type="protein sequence ID" value="BAD03032.1"/>
    <property type="molecule type" value="Genomic_DNA"/>
</dbReference>
<organism evidence="1 2">
    <name type="scientific">Oryza sativa subsp. japonica</name>
    <name type="common">Rice</name>
    <dbReference type="NCBI Taxonomy" id="39947"/>
    <lineage>
        <taxon>Eukaryota</taxon>
        <taxon>Viridiplantae</taxon>
        <taxon>Streptophyta</taxon>
        <taxon>Embryophyta</taxon>
        <taxon>Tracheophyta</taxon>
        <taxon>Spermatophyta</taxon>
        <taxon>Magnoliopsida</taxon>
        <taxon>Liliopsida</taxon>
        <taxon>Poales</taxon>
        <taxon>Poaceae</taxon>
        <taxon>BOP clade</taxon>
        <taxon>Oryzoideae</taxon>
        <taxon>Oryzeae</taxon>
        <taxon>Oryzinae</taxon>
        <taxon>Oryza</taxon>
        <taxon>Oryza sativa</taxon>
    </lineage>
</organism>
<dbReference type="Proteomes" id="UP000000763">
    <property type="component" value="Chromosome 8"/>
</dbReference>
<accession>Q6ZKG7</accession>
<sequence length="119" mass="12993">MVGCEHMILKVVLMTIKDRFASYCCETLTVPTTTSVGNDFTFCIAWFITGCQTEKRREVRGGRWGVHASGYRGGDYDPGGIVTASIRVLSSIAIHGKHDVEAVSCGYSGTPLARVKLFE</sequence>
<evidence type="ECO:0000313" key="1">
    <source>
        <dbReference type="EMBL" id="BAD03032.1"/>
    </source>
</evidence>
<evidence type="ECO:0000313" key="2">
    <source>
        <dbReference type="Proteomes" id="UP000000763"/>
    </source>
</evidence>
<proteinExistence type="predicted"/>
<name>Q6ZKG7_ORYSJ</name>
<reference evidence="2" key="2">
    <citation type="journal article" date="2008" name="Nucleic Acids Res.">
        <title>The rice annotation project database (RAP-DB): 2008 update.</title>
        <authorList>
            <consortium name="The rice annotation project (RAP)"/>
        </authorList>
    </citation>
    <scope>GENOME REANNOTATION</scope>
    <source>
        <strain evidence="2">cv. Nipponbare</strain>
    </source>
</reference>
<dbReference type="AlphaFoldDB" id="Q6ZKG7"/>
<protein>
    <submittedName>
        <fullName evidence="1">Uncharacterized protein</fullName>
    </submittedName>
</protein>
<reference evidence="2" key="1">
    <citation type="journal article" date="2005" name="Nature">
        <title>The map-based sequence of the rice genome.</title>
        <authorList>
            <consortium name="International rice genome sequencing project (IRGSP)"/>
            <person name="Matsumoto T."/>
            <person name="Wu J."/>
            <person name="Kanamori H."/>
            <person name="Katayose Y."/>
            <person name="Fujisawa M."/>
            <person name="Namiki N."/>
            <person name="Mizuno H."/>
            <person name="Yamamoto K."/>
            <person name="Antonio B.A."/>
            <person name="Baba T."/>
            <person name="Sakata K."/>
            <person name="Nagamura Y."/>
            <person name="Aoki H."/>
            <person name="Arikawa K."/>
            <person name="Arita K."/>
            <person name="Bito T."/>
            <person name="Chiden Y."/>
            <person name="Fujitsuka N."/>
            <person name="Fukunaka R."/>
            <person name="Hamada M."/>
            <person name="Harada C."/>
            <person name="Hayashi A."/>
            <person name="Hijishita S."/>
            <person name="Honda M."/>
            <person name="Hosokawa S."/>
            <person name="Ichikawa Y."/>
            <person name="Idonuma A."/>
            <person name="Iijima M."/>
            <person name="Ikeda M."/>
            <person name="Ikeno M."/>
            <person name="Ito K."/>
            <person name="Ito S."/>
            <person name="Ito T."/>
            <person name="Ito Y."/>
            <person name="Ito Y."/>
            <person name="Iwabuchi A."/>
            <person name="Kamiya K."/>
            <person name="Karasawa W."/>
            <person name="Kurita K."/>
            <person name="Katagiri S."/>
            <person name="Kikuta A."/>
            <person name="Kobayashi H."/>
            <person name="Kobayashi N."/>
            <person name="Machita K."/>
            <person name="Maehara T."/>
            <person name="Masukawa M."/>
            <person name="Mizubayashi T."/>
            <person name="Mukai Y."/>
            <person name="Nagasaki H."/>
            <person name="Nagata Y."/>
            <person name="Naito S."/>
            <person name="Nakashima M."/>
            <person name="Nakama Y."/>
            <person name="Nakamichi Y."/>
            <person name="Nakamura M."/>
            <person name="Meguro A."/>
            <person name="Negishi M."/>
            <person name="Ohta I."/>
            <person name="Ohta T."/>
            <person name="Okamoto M."/>
            <person name="Ono N."/>
            <person name="Saji S."/>
            <person name="Sakaguchi M."/>
            <person name="Sakai K."/>
            <person name="Shibata M."/>
            <person name="Shimokawa T."/>
            <person name="Song J."/>
            <person name="Takazaki Y."/>
            <person name="Terasawa K."/>
            <person name="Tsugane M."/>
            <person name="Tsuji K."/>
            <person name="Ueda S."/>
            <person name="Waki K."/>
            <person name="Yamagata H."/>
            <person name="Yamamoto M."/>
            <person name="Yamamoto S."/>
            <person name="Yamane H."/>
            <person name="Yoshiki S."/>
            <person name="Yoshihara R."/>
            <person name="Yukawa K."/>
            <person name="Zhong H."/>
            <person name="Yano M."/>
            <person name="Yuan Q."/>
            <person name="Ouyang S."/>
            <person name="Liu J."/>
            <person name="Jones K.M."/>
            <person name="Gansberger K."/>
            <person name="Moffat K."/>
            <person name="Hill J."/>
            <person name="Bera J."/>
            <person name="Fadrosh D."/>
            <person name="Jin S."/>
            <person name="Johri S."/>
            <person name="Kim M."/>
            <person name="Overton L."/>
            <person name="Reardon M."/>
            <person name="Tsitrin T."/>
            <person name="Vuong H."/>
            <person name="Weaver B."/>
            <person name="Ciecko A."/>
            <person name="Tallon L."/>
            <person name="Jackson J."/>
            <person name="Pai G."/>
            <person name="Aken S.V."/>
            <person name="Utterback T."/>
            <person name="Reidmuller S."/>
            <person name="Feldblyum T."/>
            <person name="Hsiao J."/>
            <person name="Zismann V."/>
            <person name="Iobst S."/>
            <person name="de Vazeille A.R."/>
            <person name="Buell C.R."/>
            <person name="Ying K."/>
            <person name="Li Y."/>
            <person name="Lu T."/>
            <person name="Huang Y."/>
            <person name="Zhao Q."/>
            <person name="Feng Q."/>
            <person name="Zhang L."/>
            <person name="Zhu J."/>
            <person name="Weng Q."/>
            <person name="Mu J."/>
            <person name="Lu Y."/>
            <person name="Fan D."/>
            <person name="Liu Y."/>
            <person name="Guan J."/>
            <person name="Zhang Y."/>
            <person name="Yu S."/>
            <person name="Liu X."/>
            <person name="Zhang Y."/>
            <person name="Hong G."/>
            <person name="Han B."/>
            <person name="Choisne N."/>
            <person name="Demange N."/>
            <person name="Orjeda G."/>
            <person name="Samain S."/>
            <person name="Cattolico L."/>
            <person name="Pelletier E."/>
            <person name="Couloux A."/>
            <person name="Segurens B."/>
            <person name="Wincker P."/>
            <person name="D'Hont A."/>
            <person name="Scarpelli C."/>
            <person name="Weissenbach J."/>
            <person name="Salanoubat M."/>
            <person name="Quetier F."/>
            <person name="Yu Y."/>
            <person name="Kim H.R."/>
            <person name="Rambo T."/>
            <person name="Currie J."/>
            <person name="Collura K."/>
            <person name="Luo M."/>
            <person name="Yang T."/>
            <person name="Ammiraju J.S.S."/>
            <person name="Engler F."/>
            <person name="Soderlund C."/>
            <person name="Wing R.A."/>
            <person name="Palmer L.E."/>
            <person name="de la Bastide M."/>
            <person name="Spiegel L."/>
            <person name="Nascimento L."/>
            <person name="Zutavern T."/>
            <person name="O'Shaughnessy A."/>
            <person name="Dike S."/>
            <person name="Dedhia N."/>
            <person name="Preston R."/>
            <person name="Balija V."/>
            <person name="McCombie W.R."/>
            <person name="Chow T."/>
            <person name="Chen H."/>
            <person name="Chung M."/>
            <person name="Chen C."/>
            <person name="Shaw J."/>
            <person name="Wu H."/>
            <person name="Hsiao K."/>
            <person name="Chao Y."/>
            <person name="Chu M."/>
            <person name="Cheng C."/>
            <person name="Hour A."/>
            <person name="Lee P."/>
            <person name="Lin S."/>
            <person name="Lin Y."/>
            <person name="Liou J."/>
            <person name="Liu S."/>
            <person name="Hsing Y."/>
            <person name="Raghuvanshi S."/>
            <person name="Mohanty A."/>
            <person name="Bharti A.K."/>
            <person name="Gaur A."/>
            <person name="Gupta V."/>
            <person name="Kumar D."/>
            <person name="Ravi V."/>
            <person name="Vij S."/>
            <person name="Kapur A."/>
            <person name="Khurana P."/>
            <person name="Khurana P."/>
            <person name="Khurana J.P."/>
            <person name="Tyagi A.K."/>
            <person name="Gaikwad K."/>
            <person name="Singh A."/>
            <person name="Dalal V."/>
            <person name="Srivastava S."/>
            <person name="Dixit A."/>
            <person name="Pal A.K."/>
            <person name="Ghazi I.A."/>
            <person name="Yadav M."/>
            <person name="Pandit A."/>
            <person name="Bhargava A."/>
            <person name="Sureshbabu K."/>
            <person name="Batra K."/>
            <person name="Sharma T.R."/>
            <person name="Mohapatra T."/>
            <person name="Singh N.K."/>
            <person name="Messing J."/>
            <person name="Nelson A.B."/>
            <person name="Fuks G."/>
            <person name="Kavchok S."/>
            <person name="Keizer G."/>
            <person name="Linton E."/>
            <person name="Llaca V."/>
            <person name="Song R."/>
            <person name="Tanyolac B."/>
            <person name="Young S."/>
            <person name="Ho-Il K."/>
            <person name="Hahn J.H."/>
            <person name="Sangsakoo G."/>
            <person name="Vanavichit A."/>
            <person name="de Mattos Luiz.A.T."/>
            <person name="Zimmer P.D."/>
            <person name="Malone G."/>
            <person name="Dellagostin O."/>
            <person name="de Oliveira A.C."/>
            <person name="Bevan M."/>
            <person name="Bancroft I."/>
            <person name="Minx P."/>
            <person name="Cordum H."/>
            <person name="Wilson R."/>
            <person name="Cheng Z."/>
            <person name="Jin W."/>
            <person name="Jiang J."/>
            <person name="Leong S.A."/>
            <person name="Iwama H."/>
            <person name="Gojobori T."/>
            <person name="Itoh T."/>
            <person name="Niimura Y."/>
            <person name="Fujii Y."/>
            <person name="Habara T."/>
            <person name="Sakai H."/>
            <person name="Sato Y."/>
            <person name="Wilson G."/>
            <person name="Kumar K."/>
            <person name="McCouch S."/>
            <person name="Juretic N."/>
            <person name="Hoen D."/>
            <person name="Wright S."/>
            <person name="Bruskiewich R."/>
            <person name="Bureau T."/>
            <person name="Miyao A."/>
            <person name="Hirochika H."/>
            <person name="Nishikawa T."/>
            <person name="Kadowaki K."/>
            <person name="Sugiura M."/>
            <person name="Burr B."/>
            <person name="Sasaki T."/>
        </authorList>
    </citation>
    <scope>NUCLEOTIDE SEQUENCE [LARGE SCALE GENOMIC DNA]</scope>
    <source>
        <strain evidence="2">cv. Nipponbare</strain>
    </source>
</reference>